<dbReference type="InterPro" id="IPR001245">
    <property type="entry name" value="Ser-Thr/Tyr_kinase_cat_dom"/>
</dbReference>
<feature type="region of interest" description="Disordered" evidence="1">
    <location>
        <begin position="328"/>
        <end position="353"/>
    </location>
</feature>
<dbReference type="GO" id="GO:0005524">
    <property type="term" value="F:ATP binding"/>
    <property type="evidence" value="ECO:0007669"/>
    <property type="project" value="InterPro"/>
</dbReference>
<dbReference type="Gene3D" id="3.30.200.20">
    <property type="entry name" value="Phosphorylase Kinase, domain 1"/>
    <property type="match status" value="1"/>
</dbReference>
<dbReference type="InterPro" id="IPR045272">
    <property type="entry name" value="ANXUR1/2-like"/>
</dbReference>
<dbReference type="AlphaFoldDB" id="A0AAD5G1G5"/>
<keyword evidence="4" id="KW-1185">Reference proteome</keyword>
<dbReference type="Proteomes" id="UP001206925">
    <property type="component" value="Unassembled WGS sequence"/>
</dbReference>
<evidence type="ECO:0000259" key="2">
    <source>
        <dbReference type="PROSITE" id="PS50011"/>
    </source>
</evidence>
<feature type="non-terminal residue" evidence="3">
    <location>
        <position position="353"/>
    </location>
</feature>
<dbReference type="PANTHER" id="PTHR27003">
    <property type="entry name" value="OS07G0166700 PROTEIN"/>
    <property type="match status" value="1"/>
</dbReference>
<comment type="caution">
    <text evidence="3">The sequence shown here is derived from an EMBL/GenBank/DDBJ whole genome shotgun (WGS) entry which is preliminary data.</text>
</comment>
<gene>
    <name evidence="3" type="ORF">M8C21_002680</name>
</gene>
<feature type="compositionally biased region" description="Basic and acidic residues" evidence="1">
    <location>
        <begin position="331"/>
        <end position="353"/>
    </location>
</feature>
<proteinExistence type="predicted"/>
<dbReference type="GO" id="GO:0009506">
    <property type="term" value="C:plasmodesma"/>
    <property type="evidence" value="ECO:0007669"/>
    <property type="project" value="TreeGrafter"/>
</dbReference>
<feature type="domain" description="Protein kinase" evidence="2">
    <location>
        <begin position="28"/>
        <end position="293"/>
    </location>
</feature>
<evidence type="ECO:0000313" key="3">
    <source>
        <dbReference type="EMBL" id="KAI7725289.1"/>
    </source>
</evidence>
<sequence length="353" mass="39294">FLLQPENTKIMSEIGDGLDHLRIPYDKIKFGKKLETQGYGTVFEGEFDDQRVALKQLNITNLANIKPKLLAEILTISRFRQHPNLVALLGFCDEKSNEITLVYEYVASGNLEDKMRKRLTTIQRFEICLGAARGLCYLHSGVESITIVHGNIKLSKILLNPDESSSKFTAKVSSFGLSKIVPGKGHKVLESSDEDAEKPTEKSDVYSFGVLLLVVLCGVLELVDTDDYQEHHVSELVPKKMKQNKLRNTVHRDIRKEIKTEALDTYAAIACQCVMENPDDRPDMGGEVISVYIPGSGNMAGEMDEAGKGVEKENIQAVEEDVMDLLAGEDNGEKTVETIDRDSSNNDEVITKE</sequence>
<dbReference type="Pfam" id="PF07714">
    <property type="entry name" value="PK_Tyr_Ser-Thr"/>
    <property type="match status" value="1"/>
</dbReference>
<dbReference type="InterPro" id="IPR011009">
    <property type="entry name" value="Kinase-like_dom_sf"/>
</dbReference>
<dbReference type="SUPFAM" id="SSF56112">
    <property type="entry name" value="Protein kinase-like (PK-like)"/>
    <property type="match status" value="1"/>
</dbReference>
<dbReference type="PANTHER" id="PTHR27003:SF363">
    <property type="entry name" value="PROTEIN KINASE DOMAIN-CONTAINING PROTEIN"/>
    <property type="match status" value="1"/>
</dbReference>
<reference evidence="3" key="1">
    <citation type="submission" date="2022-06" db="EMBL/GenBank/DDBJ databases">
        <title>Uncovering the hologenomic basis of an extraordinary plant invasion.</title>
        <authorList>
            <person name="Bieker V.C."/>
            <person name="Martin M.D."/>
            <person name="Gilbert T."/>
            <person name="Hodgins K."/>
            <person name="Battlay P."/>
            <person name="Petersen B."/>
            <person name="Wilson J."/>
        </authorList>
    </citation>
    <scope>NUCLEOTIDE SEQUENCE</scope>
    <source>
        <strain evidence="3">AA19_3_7</strain>
        <tissue evidence="3">Leaf</tissue>
    </source>
</reference>
<evidence type="ECO:0000256" key="1">
    <source>
        <dbReference type="SAM" id="MobiDB-lite"/>
    </source>
</evidence>
<feature type="non-terminal residue" evidence="3">
    <location>
        <position position="1"/>
    </location>
</feature>
<dbReference type="GO" id="GO:0004714">
    <property type="term" value="F:transmembrane receptor protein tyrosine kinase activity"/>
    <property type="evidence" value="ECO:0007669"/>
    <property type="project" value="InterPro"/>
</dbReference>
<dbReference type="InterPro" id="IPR000719">
    <property type="entry name" value="Prot_kinase_dom"/>
</dbReference>
<dbReference type="GO" id="GO:0005886">
    <property type="term" value="C:plasma membrane"/>
    <property type="evidence" value="ECO:0007669"/>
    <property type="project" value="TreeGrafter"/>
</dbReference>
<evidence type="ECO:0000313" key="4">
    <source>
        <dbReference type="Proteomes" id="UP001206925"/>
    </source>
</evidence>
<dbReference type="EMBL" id="JAMZMK010011982">
    <property type="protein sequence ID" value="KAI7725289.1"/>
    <property type="molecule type" value="Genomic_DNA"/>
</dbReference>
<dbReference type="Gene3D" id="1.10.510.10">
    <property type="entry name" value="Transferase(Phosphotransferase) domain 1"/>
    <property type="match status" value="1"/>
</dbReference>
<name>A0AAD5G1G5_AMBAR</name>
<organism evidence="3 4">
    <name type="scientific">Ambrosia artemisiifolia</name>
    <name type="common">Common ragweed</name>
    <dbReference type="NCBI Taxonomy" id="4212"/>
    <lineage>
        <taxon>Eukaryota</taxon>
        <taxon>Viridiplantae</taxon>
        <taxon>Streptophyta</taxon>
        <taxon>Embryophyta</taxon>
        <taxon>Tracheophyta</taxon>
        <taxon>Spermatophyta</taxon>
        <taxon>Magnoliopsida</taxon>
        <taxon>eudicotyledons</taxon>
        <taxon>Gunneridae</taxon>
        <taxon>Pentapetalae</taxon>
        <taxon>asterids</taxon>
        <taxon>campanulids</taxon>
        <taxon>Asterales</taxon>
        <taxon>Asteraceae</taxon>
        <taxon>Asteroideae</taxon>
        <taxon>Heliantheae alliance</taxon>
        <taxon>Heliantheae</taxon>
        <taxon>Ambrosia</taxon>
    </lineage>
</organism>
<accession>A0AAD5G1G5</accession>
<protein>
    <recommendedName>
        <fullName evidence="2">Protein kinase domain-containing protein</fullName>
    </recommendedName>
</protein>
<dbReference type="PROSITE" id="PS50011">
    <property type="entry name" value="PROTEIN_KINASE_DOM"/>
    <property type="match status" value="1"/>
</dbReference>